<dbReference type="PRINTS" id="PR00344">
    <property type="entry name" value="BCTRLSENSOR"/>
</dbReference>
<keyword evidence="3" id="KW-0597">Phosphoprotein</keyword>
<dbReference type="eggNOG" id="arCOG02348">
    <property type="taxonomic scope" value="Archaea"/>
</dbReference>
<dbReference type="PANTHER" id="PTHR43304:SF1">
    <property type="entry name" value="PAC DOMAIN-CONTAINING PROTEIN"/>
    <property type="match status" value="1"/>
</dbReference>
<keyword evidence="5 8" id="KW-0418">Kinase</keyword>
<dbReference type="PROSITE" id="PS50109">
    <property type="entry name" value="HIS_KIN"/>
    <property type="match status" value="1"/>
</dbReference>
<dbReference type="Proteomes" id="UP000011554">
    <property type="component" value="Unassembled WGS sequence"/>
</dbReference>
<dbReference type="Gene3D" id="1.10.287.130">
    <property type="match status" value="1"/>
</dbReference>
<keyword evidence="9" id="KW-1185">Reference proteome</keyword>
<dbReference type="SUPFAM" id="SSF47384">
    <property type="entry name" value="Homodimeric domain of signal transducing histidine kinase"/>
    <property type="match status" value="1"/>
</dbReference>
<dbReference type="PROSITE" id="PS50112">
    <property type="entry name" value="PAS"/>
    <property type="match status" value="1"/>
</dbReference>
<dbReference type="InterPro" id="IPR035965">
    <property type="entry name" value="PAS-like_dom_sf"/>
</dbReference>
<dbReference type="InterPro" id="IPR003018">
    <property type="entry name" value="GAF"/>
</dbReference>
<dbReference type="PANTHER" id="PTHR43304">
    <property type="entry name" value="PHYTOCHROME-LIKE PROTEIN CPH1"/>
    <property type="match status" value="1"/>
</dbReference>
<dbReference type="Gene3D" id="3.30.565.10">
    <property type="entry name" value="Histidine kinase-like ATPase, C-terminal domain"/>
    <property type="match status" value="1"/>
</dbReference>
<evidence type="ECO:0000256" key="1">
    <source>
        <dbReference type="ARBA" id="ARBA00000085"/>
    </source>
</evidence>
<dbReference type="Pfam" id="PF13185">
    <property type="entry name" value="GAF_2"/>
    <property type="match status" value="1"/>
</dbReference>
<dbReference type="Pfam" id="PF08448">
    <property type="entry name" value="PAS_4"/>
    <property type="match status" value="1"/>
</dbReference>
<dbReference type="InterPro" id="IPR005467">
    <property type="entry name" value="His_kinase_dom"/>
</dbReference>
<evidence type="ECO:0000259" key="7">
    <source>
        <dbReference type="PROSITE" id="PS50112"/>
    </source>
</evidence>
<keyword evidence="4" id="KW-0808">Transferase</keyword>
<dbReference type="GO" id="GO:0000155">
    <property type="term" value="F:phosphorelay sensor kinase activity"/>
    <property type="evidence" value="ECO:0007669"/>
    <property type="project" value="InterPro"/>
</dbReference>
<comment type="catalytic activity">
    <reaction evidence="1">
        <text>ATP + protein L-histidine = ADP + protein N-phospho-L-histidine.</text>
        <dbReference type="EC" id="2.7.13.3"/>
    </reaction>
</comment>
<reference evidence="8 9" key="1">
    <citation type="journal article" date="2014" name="PLoS Genet.">
        <title>Phylogenetically driven sequencing of extremely halophilic archaea reveals strategies for static and dynamic osmo-response.</title>
        <authorList>
            <person name="Becker E.A."/>
            <person name="Seitzer P.M."/>
            <person name="Tritt A."/>
            <person name="Larsen D."/>
            <person name="Krusor M."/>
            <person name="Yao A.I."/>
            <person name="Wu D."/>
            <person name="Madern D."/>
            <person name="Eisen J.A."/>
            <person name="Darling A.E."/>
            <person name="Facciotti M.T."/>
        </authorList>
    </citation>
    <scope>NUCLEOTIDE SEQUENCE [LARGE SCALE GENOMIC DNA]</scope>
    <source>
        <strain evidence="8 9">DSM 12278</strain>
    </source>
</reference>
<proteinExistence type="predicted"/>
<feature type="domain" description="PAS" evidence="7">
    <location>
        <begin position="328"/>
        <end position="377"/>
    </location>
</feature>
<dbReference type="Gene3D" id="3.30.450.40">
    <property type="match status" value="1"/>
</dbReference>
<dbReference type="STRING" id="29540.C481_13859"/>
<dbReference type="eggNOG" id="arCOG02358">
    <property type="taxonomic scope" value="Archaea"/>
</dbReference>
<dbReference type="RefSeq" id="WP_006109809.1">
    <property type="nucleotide sequence ID" value="NZ_AOIO01000031.1"/>
</dbReference>
<evidence type="ECO:0000313" key="9">
    <source>
        <dbReference type="Proteomes" id="UP000011554"/>
    </source>
</evidence>
<dbReference type="SMART" id="SM00388">
    <property type="entry name" value="HisKA"/>
    <property type="match status" value="1"/>
</dbReference>
<evidence type="ECO:0000256" key="4">
    <source>
        <dbReference type="ARBA" id="ARBA00022679"/>
    </source>
</evidence>
<evidence type="ECO:0000256" key="5">
    <source>
        <dbReference type="ARBA" id="ARBA00022777"/>
    </source>
</evidence>
<dbReference type="Pfam" id="PF00512">
    <property type="entry name" value="HisKA"/>
    <property type="match status" value="1"/>
</dbReference>
<dbReference type="SUPFAM" id="SSF55781">
    <property type="entry name" value="GAF domain-like"/>
    <property type="match status" value="1"/>
</dbReference>
<feature type="domain" description="Histidine kinase" evidence="6">
    <location>
        <begin position="482"/>
        <end position="695"/>
    </location>
</feature>
<dbReference type="EC" id="2.7.13.3" evidence="2"/>
<dbReference type="SMART" id="SM00065">
    <property type="entry name" value="GAF"/>
    <property type="match status" value="1"/>
</dbReference>
<dbReference type="PATRIC" id="fig|29540.5.peg.2812"/>
<evidence type="ECO:0000256" key="3">
    <source>
        <dbReference type="ARBA" id="ARBA00022553"/>
    </source>
</evidence>
<dbReference type="SUPFAM" id="SSF55874">
    <property type="entry name" value="ATPase domain of HSP90 chaperone/DNA topoisomerase II/histidine kinase"/>
    <property type="match status" value="1"/>
</dbReference>
<sequence length="699" mass="78823">MTTQETDDRAAAGPSATRDSDGVSRILLLLDHEENRRLLAKWLSSEYQVVETDPTEVLDEPIDLCIVDWASLQRYDDVLVDTKDAVRPVFLPALLVVSQRDSRQLGSDIWNRIDAASGDIVDELITTPIRKAEFRGRIENLLRMRQQSLRLNEQKAELEAIDHINTVIRNITRALVQASTREEIEQTVCNRLVEAEPYRFAWIGEPDSDAKKIEPLAWAGAADGELEDGIVTSDKREIGRGPCGTAVRTRELQVGRNLSEQLDSGPWKARLTEAGLRSVASIPLVYDETLYGILNVYADHADAFDPDERDLLEELGSTIPYAMQTVIAKERYRSFVEDIFGTSEIGVRILDSSGTVAWLNEAFEQYFGVDRADTIGRDNARFVRSDLKQLVANPEPFAEMVTAPYDETADVETFECRVPPDDDRDERYLHHRSQPIESGRYAGGRIELYYDITERKRVEAELETTIEKLERSNANLEQFAYAASHDLQEPLRMVSSYVQLLERRYEDELDEDAQEFIDFAVDGAERMKEMIEDLLEYSRVNTRNKKFEPTDCNVVFEQALTNLQIRIEETDAEIAAGSLPTVNGDKTQLLQLFQNLISNAIEYAGDEPPRVHISAEKRDTEWLFSVRDEGIGIDPDDAEEIFGIFNQVGEGGGDTGTGIGLSVCQKIVDRHNGDIWVESEPGAGSTFFFTISDSNENSL</sequence>
<organism evidence="8 9">
    <name type="scientific">Natrialba asiatica (strain ATCC 700177 / DSM 12278 / JCM 9576 / FERM P-10747 / NBRC 102637 / 172P1)</name>
    <dbReference type="NCBI Taxonomy" id="29540"/>
    <lineage>
        <taxon>Archaea</taxon>
        <taxon>Methanobacteriati</taxon>
        <taxon>Methanobacteriota</taxon>
        <taxon>Stenosarchaea group</taxon>
        <taxon>Halobacteria</taxon>
        <taxon>Halobacteriales</taxon>
        <taxon>Natrialbaceae</taxon>
        <taxon>Natrialba</taxon>
    </lineage>
</organism>
<dbReference type="InterPro" id="IPR052162">
    <property type="entry name" value="Sensor_kinase/Photoreceptor"/>
</dbReference>
<comment type="caution">
    <text evidence="8">The sequence shown here is derived from an EMBL/GenBank/DDBJ whole genome shotgun (WGS) entry which is preliminary data.</text>
</comment>
<dbReference type="InterPro" id="IPR029016">
    <property type="entry name" value="GAF-like_dom_sf"/>
</dbReference>
<name>M0AN02_NATA1</name>
<dbReference type="InterPro" id="IPR013656">
    <property type="entry name" value="PAS_4"/>
</dbReference>
<dbReference type="InterPro" id="IPR036097">
    <property type="entry name" value="HisK_dim/P_sf"/>
</dbReference>
<gene>
    <name evidence="8" type="ORF">C481_13859</name>
</gene>
<dbReference type="InterPro" id="IPR036890">
    <property type="entry name" value="HATPase_C_sf"/>
</dbReference>
<dbReference type="Gene3D" id="3.30.450.20">
    <property type="entry name" value="PAS domain"/>
    <property type="match status" value="1"/>
</dbReference>
<evidence type="ECO:0000256" key="2">
    <source>
        <dbReference type="ARBA" id="ARBA00012438"/>
    </source>
</evidence>
<evidence type="ECO:0000259" key="6">
    <source>
        <dbReference type="PROSITE" id="PS50109"/>
    </source>
</evidence>
<evidence type="ECO:0000313" key="8">
    <source>
        <dbReference type="EMBL" id="ELZ00086.1"/>
    </source>
</evidence>
<dbReference type="CDD" id="cd00082">
    <property type="entry name" value="HisKA"/>
    <property type="match status" value="1"/>
</dbReference>
<dbReference type="InterPro" id="IPR003594">
    <property type="entry name" value="HATPase_dom"/>
</dbReference>
<dbReference type="InterPro" id="IPR000014">
    <property type="entry name" value="PAS"/>
</dbReference>
<dbReference type="InterPro" id="IPR003661">
    <property type="entry name" value="HisK_dim/P_dom"/>
</dbReference>
<dbReference type="eggNOG" id="arCOG02278">
    <property type="taxonomic scope" value="Archaea"/>
</dbReference>
<protein>
    <recommendedName>
        <fullName evidence="2">histidine kinase</fullName>
        <ecNumber evidence="2">2.7.13.3</ecNumber>
    </recommendedName>
</protein>
<dbReference type="FunFam" id="3.30.565.10:FF:000006">
    <property type="entry name" value="Sensor histidine kinase WalK"/>
    <property type="match status" value="1"/>
</dbReference>
<accession>M0AN02</accession>
<dbReference type="SMART" id="SM00387">
    <property type="entry name" value="HATPase_c"/>
    <property type="match status" value="1"/>
</dbReference>
<dbReference type="Pfam" id="PF02518">
    <property type="entry name" value="HATPase_c"/>
    <property type="match status" value="1"/>
</dbReference>
<dbReference type="OrthoDB" id="106630at2157"/>
<dbReference type="InterPro" id="IPR004358">
    <property type="entry name" value="Sig_transdc_His_kin-like_C"/>
</dbReference>
<dbReference type="SUPFAM" id="SSF55785">
    <property type="entry name" value="PYP-like sensor domain (PAS domain)"/>
    <property type="match status" value="1"/>
</dbReference>
<dbReference type="EMBL" id="AOIO01000031">
    <property type="protein sequence ID" value="ELZ00086.1"/>
    <property type="molecule type" value="Genomic_DNA"/>
</dbReference>
<dbReference type="AlphaFoldDB" id="M0AN02"/>